<protein>
    <submittedName>
        <fullName evidence="2">Uncharacterized protein</fullName>
    </submittedName>
</protein>
<keyword evidence="3" id="KW-1185">Reference proteome</keyword>
<feature type="region of interest" description="Disordered" evidence="1">
    <location>
        <begin position="618"/>
        <end position="665"/>
    </location>
</feature>
<evidence type="ECO:0000313" key="2">
    <source>
        <dbReference type="EMBL" id="OAQ24586.1"/>
    </source>
</evidence>
<name>A0A197JJ97_9FUNG</name>
<evidence type="ECO:0000256" key="1">
    <source>
        <dbReference type="SAM" id="MobiDB-lite"/>
    </source>
</evidence>
<feature type="compositionally biased region" description="Low complexity" evidence="1">
    <location>
        <begin position="733"/>
        <end position="751"/>
    </location>
</feature>
<feature type="compositionally biased region" description="Polar residues" evidence="1">
    <location>
        <begin position="638"/>
        <end position="647"/>
    </location>
</feature>
<sequence>MSASMLSSRDHNRLRHLHSISMDYHPSNHRKRDRTEHDTFYAEPHWDNSDDDRNNNSNSKRKRKRFIDCDDCYDMDEASEAVDILTSRRMRILIREKPWHDYVDSSPALANINATTMSKREQKEIQEFKDEQRNIQLQMTDEALSQWKEWCSLHSDPCNTSMSLKKLIDFIGSKVIPQENAVLRQLIHDNCIPISGVESLLLPLLRHMYQEEEKALTGGTSLPSHQRSPVIVSTRTGPHPNPVLPSFRPHDPPVLPRPSSSGYVAIIDQAAPKVDSETEEDEKEEEEEVSPWTSVRPIRDRTASPSAVLDDVSCLENSLEIVSTISAEVEALCKSAHVPNIDVSESNPYLLTESFFTRLRKDQVKAERLGLNGTLYNSLLIEVLEGHVQLVQTLSVQMSNRVMTLVPASLAQGRAVSNISTVSSSLVPDSPLQPSLSAGLSSLLSPKKTSSGKAFTNAGQEIAQSDASFARPDQDQGAKLKGQIRTGCQDVDIQAAENAISGRSNVDSHDKNHINKAETGEESVWLAWQRWKVGEDGSLPLEELVKRKGSDKMALELRNYCTIAYYLSGEIERLCAGGKKLEIAIQSLEARRHLSLATLAMVICQERDRQRTGEGLIFGETRSSQQEPLSLSEELTGGVSSRCTSGRTSEKPLDQPAPHRSSEVISPLASCQVPSATAEKPAPKLLFASHVTPTRSAFSLKAIDVHFDDAQTARIDGAASRVVVAPAAPPPTSTSSVTPGSSHGLTGTSSSAGSLRSTFKALAVMNTSASILGPAFAQWRTTTQFSTDRPCGDSRYILPGSPPLYSPSSTIRNIQPIALNLPVADPVLTSAPVTLQALPAMANHQSTPQLSRLCLDQAPSFSSTLFGSQGSSSQPFSASAAPAPSSRLSFPATQTNIQNYFAAPFRPQQEPVIPLSQHHIQ</sequence>
<feature type="compositionally biased region" description="Low complexity" evidence="1">
    <location>
        <begin position="623"/>
        <end position="635"/>
    </location>
</feature>
<dbReference type="EMBL" id="KV442091">
    <property type="protein sequence ID" value="OAQ24586.1"/>
    <property type="molecule type" value="Genomic_DNA"/>
</dbReference>
<feature type="region of interest" description="Disordered" evidence="1">
    <location>
        <begin position="725"/>
        <end position="751"/>
    </location>
</feature>
<feature type="compositionally biased region" description="Acidic residues" evidence="1">
    <location>
        <begin position="277"/>
        <end position="289"/>
    </location>
</feature>
<dbReference type="AlphaFoldDB" id="A0A197JJ97"/>
<organism evidence="2 3">
    <name type="scientific">Linnemannia elongata AG-77</name>
    <dbReference type="NCBI Taxonomy" id="1314771"/>
    <lineage>
        <taxon>Eukaryota</taxon>
        <taxon>Fungi</taxon>
        <taxon>Fungi incertae sedis</taxon>
        <taxon>Mucoromycota</taxon>
        <taxon>Mortierellomycotina</taxon>
        <taxon>Mortierellomycetes</taxon>
        <taxon>Mortierellales</taxon>
        <taxon>Mortierellaceae</taxon>
        <taxon>Linnemannia</taxon>
    </lineage>
</organism>
<gene>
    <name evidence="2" type="ORF">K457DRAFT_35720</name>
</gene>
<evidence type="ECO:0000313" key="3">
    <source>
        <dbReference type="Proteomes" id="UP000078512"/>
    </source>
</evidence>
<feature type="region of interest" description="Disordered" evidence="1">
    <location>
        <begin position="272"/>
        <end position="296"/>
    </location>
</feature>
<dbReference type="OrthoDB" id="428577at2759"/>
<feature type="non-terminal residue" evidence="2">
    <location>
        <position position="1"/>
    </location>
</feature>
<proteinExistence type="predicted"/>
<accession>A0A197JJ97</accession>
<reference evidence="2 3" key="1">
    <citation type="submission" date="2016-05" db="EMBL/GenBank/DDBJ databases">
        <title>Genome sequencing reveals origins of a unique bacterial endosymbiosis in the earliest lineages of terrestrial Fungi.</title>
        <authorList>
            <consortium name="DOE Joint Genome Institute"/>
            <person name="Uehling J."/>
            <person name="Gryganskyi A."/>
            <person name="Hameed K."/>
            <person name="Tschaplinski T."/>
            <person name="Misztal P."/>
            <person name="Wu S."/>
            <person name="Desiro A."/>
            <person name="Vande Pol N."/>
            <person name="Du Z.-Y."/>
            <person name="Zienkiewicz A."/>
            <person name="Zienkiewicz K."/>
            <person name="Morin E."/>
            <person name="Tisserant E."/>
            <person name="Splivallo R."/>
            <person name="Hainaut M."/>
            <person name="Henrissat B."/>
            <person name="Ohm R."/>
            <person name="Kuo A."/>
            <person name="Yan J."/>
            <person name="Lipzen A."/>
            <person name="Nolan M."/>
            <person name="Labutti K."/>
            <person name="Barry K."/>
            <person name="Goldstein A."/>
            <person name="Labbe J."/>
            <person name="Schadt C."/>
            <person name="Tuskan G."/>
            <person name="Grigoriev I."/>
            <person name="Martin F."/>
            <person name="Vilgalys R."/>
            <person name="Bonito G."/>
        </authorList>
    </citation>
    <scope>NUCLEOTIDE SEQUENCE [LARGE SCALE GENOMIC DNA]</scope>
    <source>
        <strain evidence="2 3">AG-77</strain>
    </source>
</reference>
<dbReference type="Proteomes" id="UP000078512">
    <property type="component" value="Unassembled WGS sequence"/>
</dbReference>